<keyword evidence="2" id="KW-1185">Reference proteome</keyword>
<organism evidence="1 2">
    <name type="scientific">Cereibacter azotoformans</name>
    <dbReference type="NCBI Taxonomy" id="43057"/>
    <lineage>
        <taxon>Bacteria</taxon>
        <taxon>Pseudomonadati</taxon>
        <taxon>Pseudomonadota</taxon>
        <taxon>Alphaproteobacteria</taxon>
        <taxon>Rhodobacterales</taxon>
        <taxon>Paracoccaceae</taxon>
        <taxon>Cereibacter</taxon>
    </lineage>
</organism>
<accession>A0A2T5JYY8</accession>
<proteinExistence type="predicted"/>
<dbReference type="AlphaFoldDB" id="A0A2T5JYY8"/>
<dbReference type="EMBL" id="QAOT01000014">
    <property type="protein sequence ID" value="PTR15366.1"/>
    <property type="molecule type" value="Genomic_DNA"/>
</dbReference>
<reference evidence="1 2" key="1">
    <citation type="submission" date="2018-04" db="EMBL/GenBank/DDBJ databases">
        <title>Genomic Encyclopedia of Type Strains, Phase III (KMG-III): the genomes of soil and plant-associated and newly described type strains.</title>
        <authorList>
            <person name="Whitman W."/>
        </authorList>
    </citation>
    <scope>NUCLEOTIDE SEQUENCE [LARGE SCALE GENOMIC DNA]</scope>
    <source>
        <strain evidence="1 2">KA25</strain>
    </source>
</reference>
<evidence type="ECO:0000313" key="2">
    <source>
        <dbReference type="Proteomes" id="UP000244060"/>
    </source>
</evidence>
<sequence>MKSKSSILSAWRQVLSETARYLPFGGAMPEDRPGLYRRVARDCGVPIEAVRRAVEASGG</sequence>
<comment type="caution">
    <text evidence="1">The sequence shown here is derived from an EMBL/GenBank/DDBJ whole genome shotgun (WGS) entry which is preliminary data.</text>
</comment>
<gene>
    <name evidence="1" type="ORF">C8J28_11487</name>
</gene>
<protein>
    <submittedName>
        <fullName evidence="1">Uncharacterized protein</fullName>
    </submittedName>
</protein>
<evidence type="ECO:0000313" key="1">
    <source>
        <dbReference type="EMBL" id="PTR15366.1"/>
    </source>
</evidence>
<name>A0A2T5JYY8_9RHOB</name>
<dbReference type="OrthoDB" id="9990280at2"/>
<dbReference type="Proteomes" id="UP000244060">
    <property type="component" value="Unassembled WGS sequence"/>
</dbReference>
<dbReference type="RefSeq" id="WP_108221460.1">
    <property type="nucleotide sequence ID" value="NZ_CP090021.1"/>
</dbReference>